<proteinExistence type="predicted"/>
<dbReference type="PROSITE" id="PS50109">
    <property type="entry name" value="HIS_KIN"/>
    <property type="match status" value="1"/>
</dbReference>
<feature type="transmembrane region" description="Helical" evidence="8">
    <location>
        <begin position="12"/>
        <end position="35"/>
    </location>
</feature>
<feature type="transmembrane region" description="Helical" evidence="8">
    <location>
        <begin position="154"/>
        <end position="173"/>
    </location>
</feature>
<dbReference type="GO" id="GO:0016301">
    <property type="term" value="F:kinase activity"/>
    <property type="evidence" value="ECO:0007669"/>
    <property type="project" value="UniProtKB-KW"/>
</dbReference>
<evidence type="ECO:0000256" key="8">
    <source>
        <dbReference type="SAM" id="Phobius"/>
    </source>
</evidence>
<evidence type="ECO:0000259" key="9">
    <source>
        <dbReference type="PROSITE" id="PS50109"/>
    </source>
</evidence>
<dbReference type="InterPro" id="IPR050351">
    <property type="entry name" value="BphY/WalK/GraS-like"/>
</dbReference>
<dbReference type="Gene3D" id="1.10.287.130">
    <property type="match status" value="1"/>
</dbReference>
<comment type="catalytic activity">
    <reaction evidence="1">
        <text>ATP + protein L-histidine = ADP + protein N-phospho-L-histidine.</text>
        <dbReference type="EC" id="2.7.13.3"/>
    </reaction>
</comment>
<organism evidence="10 11">
    <name type="scientific">Peptoniphilus equinus</name>
    <dbReference type="NCBI Taxonomy" id="3016343"/>
    <lineage>
        <taxon>Bacteria</taxon>
        <taxon>Bacillati</taxon>
        <taxon>Bacillota</taxon>
        <taxon>Tissierellia</taxon>
        <taxon>Tissierellales</taxon>
        <taxon>Peptoniphilaceae</taxon>
        <taxon>Peptoniphilus</taxon>
    </lineage>
</organism>
<dbReference type="InterPro" id="IPR036890">
    <property type="entry name" value="HATPase_C_sf"/>
</dbReference>
<dbReference type="InterPro" id="IPR005467">
    <property type="entry name" value="His_kinase_dom"/>
</dbReference>
<evidence type="ECO:0000256" key="4">
    <source>
        <dbReference type="ARBA" id="ARBA00022553"/>
    </source>
</evidence>
<protein>
    <recommendedName>
        <fullName evidence="3">histidine kinase</fullName>
        <ecNumber evidence="3">2.7.13.3</ecNumber>
    </recommendedName>
</protein>
<name>A0ABY7QWL4_9FIRM</name>
<keyword evidence="4" id="KW-0597">Phosphoprotein</keyword>
<dbReference type="PANTHER" id="PTHR45453">
    <property type="entry name" value="PHOSPHATE REGULON SENSOR PROTEIN PHOR"/>
    <property type="match status" value="1"/>
</dbReference>
<evidence type="ECO:0000313" key="11">
    <source>
        <dbReference type="Proteomes" id="UP001210339"/>
    </source>
</evidence>
<evidence type="ECO:0000313" key="10">
    <source>
        <dbReference type="EMBL" id="WBW50470.1"/>
    </source>
</evidence>
<gene>
    <name evidence="10" type="ORF">O6R05_02695</name>
</gene>
<keyword evidence="8" id="KW-1133">Transmembrane helix</keyword>
<dbReference type="Gene3D" id="3.30.565.10">
    <property type="entry name" value="Histidine kinase-like ATPase, C-terminal domain"/>
    <property type="match status" value="1"/>
</dbReference>
<keyword evidence="8" id="KW-0812">Transmembrane</keyword>
<keyword evidence="11" id="KW-1185">Reference proteome</keyword>
<evidence type="ECO:0000256" key="5">
    <source>
        <dbReference type="ARBA" id="ARBA00022679"/>
    </source>
</evidence>
<evidence type="ECO:0000256" key="7">
    <source>
        <dbReference type="ARBA" id="ARBA00023012"/>
    </source>
</evidence>
<dbReference type="RefSeq" id="WP_271192002.1">
    <property type="nucleotide sequence ID" value="NZ_CP115667.1"/>
</dbReference>
<accession>A0ABY7QWL4</accession>
<dbReference type="InterPro" id="IPR003594">
    <property type="entry name" value="HATPase_dom"/>
</dbReference>
<dbReference type="SMART" id="SM00388">
    <property type="entry name" value="HisKA"/>
    <property type="match status" value="1"/>
</dbReference>
<keyword evidence="6 10" id="KW-0418">Kinase</keyword>
<comment type="subcellular location">
    <subcellularLocation>
        <location evidence="2">Membrane</location>
    </subcellularLocation>
</comment>
<evidence type="ECO:0000256" key="1">
    <source>
        <dbReference type="ARBA" id="ARBA00000085"/>
    </source>
</evidence>
<dbReference type="Pfam" id="PF00512">
    <property type="entry name" value="HisKA"/>
    <property type="match status" value="1"/>
</dbReference>
<dbReference type="Pfam" id="PF02518">
    <property type="entry name" value="HATPase_c"/>
    <property type="match status" value="1"/>
</dbReference>
<dbReference type="SMART" id="SM00387">
    <property type="entry name" value="HATPase_c"/>
    <property type="match status" value="1"/>
</dbReference>
<feature type="domain" description="Histidine kinase" evidence="9">
    <location>
        <begin position="191"/>
        <end position="403"/>
    </location>
</feature>
<dbReference type="SUPFAM" id="SSF55874">
    <property type="entry name" value="ATPase domain of HSP90 chaperone/DNA topoisomerase II/histidine kinase"/>
    <property type="match status" value="1"/>
</dbReference>
<dbReference type="CDD" id="cd00082">
    <property type="entry name" value="HisKA"/>
    <property type="match status" value="1"/>
</dbReference>
<evidence type="ECO:0000256" key="3">
    <source>
        <dbReference type="ARBA" id="ARBA00012438"/>
    </source>
</evidence>
<dbReference type="EMBL" id="CP115667">
    <property type="protein sequence ID" value="WBW50470.1"/>
    <property type="molecule type" value="Genomic_DNA"/>
</dbReference>
<dbReference type="InterPro" id="IPR036097">
    <property type="entry name" value="HisK_dim/P_sf"/>
</dbReference>
<keyword evidence="8" id="KW-0472">Membrane</keyword>
<dbReference type="Proteomes" id="UP001210339">
    <property type="component" value="Chromosome"/>
</dbReference>
<dbReference type="PANTHER" id="PTHR45453:SF1">
    <property type="entry name" value="PHOSPHATE REGULON SENSOR PROTEIN PHOR"/>
    <property type="match status" value="1"/>
</dbReference>
<dbReference type="InterPro" id="IPR003661">
    <property type="entry name" value="HisK_dim/P_dom"/>
</dbReference>
<reference evidence="10 11" key="1">
    <citation type="submission" date="2023-01" db="EMBL/GenBank/DDBJ databases">
        <authorList>
            <person name="Lee S.H."/>
            <person name="Jung H.S."/>
            <person name="Yun J.U."/>
        </authorList>
    </citation>
    <scope>NUCLEOTIDE SEQUENCE [LARGE SCALE GENOMIC DNA]</scope>
    <source>
        <strain evidence="10 11">CBA3646</strain>
    </source>
</reference>
<evidence type="ECO:0000256" key="2">
    <source>
        <dbReference type="ARBA" id="ARBA00004370"/>
    </source>
</evidence>
<dbReference type="SUPFAM" id="SSF47384">
    <property type="entry name" value="Homodimeric domain of signal transducing histidine kinase"/>
    <property type="match status" value="1"/>
</dbReference>
<sequence length="403" mass="46863">MKRKMGKWLQLFVGIVLMTILLLFTDLLIFGIVVIKNNSVNYQDMQEIETHLLEKNGNYQLDEQARASLLKHQQFAMLLGKDGSILWSEALPEQLRKTYTVQDVAKFTRYYLEDYPVRTYVVEQGLLVIGGTKDRIWKYTFEFDVTLMENLLKVLPLLFMSNIIVLVTVPTWLQKRRAKKKEEERTEWIAGVSHDIRTPLAIVLGNAQIIAGLTQETEVRHRAKSIETQGIRLRRLVDNLNLSSKLEFGAGKFEKHTVRISRFLRKILTEIMNQMEDDRYQFTLDIDDALQELELCFSEDLVERAVMNLLHNAICHNTDGCKIEMRLYQDRKNHVFLELGDNGKGVSKEFLSRLNRSGYQRKSGTGQHGRGLKIVKQVADWHRWKIFFSEGEQGGLICTIRLR</sequence>
<dbReference type="EC" id="2.7.13.3" evidence="3"/>
<keyword evidence="7" id="KW-0902">Two-component regulatory system</keyword>
<evidence type="ECO:0000256" key="6">
    <source>
        <dbReference type="ARBA" id="ARBA00022777"/>
    </source>
</evidence>
<keyword evidence="5" id="KW-0808">Transferase</keyword>